<organism evidence="5 6">
    <name type="scientific">Acetobacter fallax</name>
    <dbReference type="NCBI Taxonomy" id="1737473"/>
    <lineage>
        <taxon>Bacteria</taxon>
        <taxon>Pseudomonadati</taxon>
        <taxon>Pseudomonadota</taxon>
        <taxon>Alphaproteobacteria</taxon>
        <taxon>Acetobacterales</taxon>
        <taxon>Acetobacteraceae</taxon>
        <taxon>Acetobacter</taxon>
    </lineage>
</organism>
<dbReference type="InterPro" id="IPR001307">
    <property type="entry name" value="Thiosulphate_STrfase_CS"/>
</dbReference>
<dbReference type="SMART" id="SM00450">
    <property type="entry name" value="RHOD"/>
    <property type="match status" value="2"/>
</dbReference>
<accession>A0ABX0K6G5</accession>
<dbReference type="InterPro" id="IPR001763">
    <property type="entry name" value="Rhodanese-like_dom"/>
</dbReference>
<keyword evidence="2" id="KW-0677">Repeat</keyword>
<reference evidence="5 6" key="1">
    <citation type="journal article" date="2020" name="Int. J. Syst. Evol. Microbiol.">
        <title>Novel acetic acid bacteria from cider fermentations: Acetobacter conturbans sp. nov. and Acetobacter fallax sp. nov.</title>
        <authorList>
            <person name="Sombolestani A.S."/>
            <person name="Cleenwerck I."/>
            <person name="Cnockaert M."/>
            <person name="Borremans W."/>
            <person name="Wieme A.D."/>
            <person name="De Vuyst L."/>
            <person name="Vandamme P."/>
        </authorList>
    </citation>
    <scope>NUCLEOTIDE SEQUENCE [LARGE SCALE GENOMIC DNA]</scope>
    <source>
        <strain evidence="5 6">LMG 1637</strain>
    </source>
</reference>
<feature type="domain" description="Rhodanese" evidence="4">
    <location>
        <begin position="165"/>
        <end position="279"/>
    </location>
</feature>
<dbReference type="InterPro" id="IPR036873">
    <property type="entry name" value="Rhodanese-like_dom_sf"/>
</dbReference>
<evidence type="ECO:0000313" key="5">
    <source>
        <dbReference type="EMBL" id="NHO31987.1"/>
    </source>
</evidence>
<dbReference type="PROSITE" id="PS00683">
    <property type="entry name" value="RHODANESE_2"/>
    <property type="match status" value="1"/>
</dbReference>
<dbReference type="CDD" id="cd01448">
    <property type="entry name" value="TST_Repeat_1"/>
    <property type="match status" value="1"/>
</dbReference>
<protein>
    <recommendedName>
        <fullName evidence="3">Sulfurtransferase</fullName>
    </recommendedName>
</protein>
<sequence>MTGPLISARDLIAALKVRDIVLLDATAKLPGEQADPEKTFVATRLPGARRFDIEAFSDPENPLPHMVPSAARFARLAGQLGLTRDSEIIFYDQGNIASSCRAWWLVRLFGHERVHVLDGGLPAWLAAEGQIETGVPAPPAEAQYETRLNVRFLRGLGDMLALCATPDGTVILDARSRARFDGTAPEPRPGLSSGHMPGAASLPFGELLTEERFFLSADALRQRFAEAGANETTPIVATCGSGMTASAIAFATEIAGLGSAALYDGSWAEWAATPGAPIEKTTPA</sequence>
<dbReference type="PANTHER" id="PTHR11364:SF27">
    <property type="entry name" value="SULFURTRANSFERASE"/>
    <property type="match status" value="1"/>
</dbReference>
<feature type="domain" description="Rhodanese" evidence="4">
    <location>
        <begin position="16"/>
        <end position="133"/>
    </location>
</feature>
<evidence type="ECO:0000313" key="6">
    <source>
        <dbReference type="Proteomes" id="UP000615326"/>
    </source>
</evidence>
<dbReference type="InterPro" id="IPR045078">
    <property type="entry name" value="TST/MPST-like"/>
</dbReference>
<dbReference type="SUPFAM" id="SSF52821">
    <property type="entry name" value="Rhodanese/Cell cycle control phosphatase"/>
    <property type="match status" value="2"/>
</dbReference>
<evidence type="ECO:0000256" key="1">
    <source>
        <dbReference type="ARBA" id="ARBA00022679"/>
    </source>
</evidence>
<evidence type="ECO:0000256" key="3">
    <source>
        <dbReference type="RuleBase" id="RU000507"/>
    </source>
</evidence>
<dbReference type="CDD" id="cd01449">
    <property type="entry name" value="TST_Repeat_2"/>
    <property type="match status" value="1"/>
</dbReference>
<dbReference type="Proteomes" id="UP000615326">
    <property type="component" value="Unassembled WGS sequence"/>
</dbReference>
<comment type="caution">
    <text evidence="5">The sequence shown here is derived from an EMBL/GenBank/DDBJ whole genome shotgun (WGS) entry which is preliminary data.</text>
</comment>
<evidence type="ECO:0000259" key="4">
    <source>
        <dbReference type="PROSITE" id="PS50206"/>
    </source>
</evidence>
<dbReference type="EMBL" id="WOSW01000006">
    <property type="protein sequence ID" value="NHO31987.1"/>
    <property type="molecule type" value="Genomic_DNA"/>
</dbReference>
<keyword evidence="6" id="KW-1185">Reference proteome</keyword>
<dbReference type="RefSeq" id="WP_173576580.1">
    <property type="nucleotide sequence ID" value="NZ_WOSW01000006.1"/>
</dbReference>
<dbReference type="PROSITE" id="PS50206">
    <property type="entry name" value="RHODANESE_3"/>
    <property type="match status" value="2"/>
</dbReference>
<dbReference type="Pfam" id="PF00581">
    <property type="entry name" value="Rhodanese"/>
    <property type="match status" value="2"/>
</dbReference>
<name>A0ABX0K6G5_9PROT</name>
<keyword evidence="1 3" id="KW-0808">Transferase</keyword>
<dbReference type="PANTHER" id="PTHR11364">
    <property type="entry name" value="THIOSULFATE SULFERTANSFERASE"/>
    <property type="match status" value="1"/>
</dbReference>
<evidence type="ECO:0000256" key="2">
    <source>
        <dbReference type="ARBA" id="ARBA00022737"/>
    </source>
</evidence>
<proteinExistence type="predicted"/>
<gene>
    <name evidence="5" type="ORF">GOB84_05305</name>
</gene>
<dbReference type="Gene3D" id="3.40.250.10">
    <property type="entry name" value="Rhodanese-like domain"/>
    <property type="match status" value="2"/>
</dbReference>